<evidence type="ECO:0000313" key="4">
    <source>
        <dbReference type="EMBL" id="GAD60416.1"/>
    </source>
</evidence>
<protein>
    <submittedName>
        <fullName evidence="4">EF hand domain protein</fullName>
    </submittedName>
</protein>
<dbReference type="SUPFAM" id="SSF47473">
    <property type="entry name" value="EF-hand"/>
    <property type="match status" value="1"/>
</dbReference>
<evidence type="ECO:0000256" key="1">
    <source>
        <dbReference type="SAM" id="MobiDB-lite"/>
    </source>
</evidence>
<feature type="chain" id="PRO_5034501519" evidence="2">
    <location>
        <begin position="22"/>
        <end position="199"/>
    </location>
</feature>
<dbReference type="InterPro" id="IPR011992">
    <property type="entry name" value="EF-hand-dom_pair"/>
</dbReference>
<accession>A0A8E0TTP0</accession>
<dbReference type="Proteomes" id="UP000016569">
    <property type="component" value="Unassembled WGS sequence"/>
</dbReference>
<keyword evidence="5" id="KW-1185">Reference proteome</keyword>
<feature type="signal peptide" evidence="2">
    <location>
        <begin position="1"/>
        <end position="21"/>
    </location>
</feature>
<gene>
    <name evidence="4" type="ORF">MBEBAB_2666</name>
</gene>
<feature type="domain" description="EF-hand" evidence="3">
    <location>
        <begin position="150"/>
        <end position="185"/>
    </location>
</feature>
<dbReference type="EMBL" id="BATC01000072">
    <property type="protein sequence ID" value="GAD60416.1"/>
    <property type="molecule type" value="Genomic_DNA"/>
</dbReference>
<proteinExistence type="predicted"/>
<sequence>MKKMIVLGGVAALALSGAAIAQTSDGQRGGRMDPNARVSQAEFVDQRVARLTAMDANGDGVVSREEMQAQRQARMGERRDGMFERMDADGDGSVTRAEYDAAHAQRSEQRAERRGARGEAGHRRGGRGHGGGHGMGMRLDRDGQGVNIEQARQRATEQFARMDADGDGFVTGAEMRAHHEARRAERQARRAERRAPAAD</sequence>
<reference evidence="5" key="1">
    <citation type="journal article" date="2013" name="Genome Announc.">
        <title>Draft Genome Sequence of the Dimorphic Prosthecate Bacterium Brevundimonas abyssalis TAR-001T.</title>
        <authorList>
            <person name="Tsubouchi T."/>
            <person name="Nishi S."/>
            <person name="Usui K."/>
            <person name="Shimane Y."/>
            <person name="Takaki Y."/>
            <person name="Maruyama T."/>
            <person name="Hatada Y."/>
        </authorList>
    </citation>
    <scope>NUCLEOTIDE SEQUENCE [LARGE SCALE GENOMIC DNA]</scope>
    <source>
        <strain evidence="5">TAR-001</strain>
    </source>
</reference>
<feature type="region of interest" description="Disordered" evidence="1">
    <location>
        <begin position="60"/>
        <end position="141"/>
    </location>
</feature>
<dbReference type="InterPro" id="IPR018247">
    <property type="entry name" value="EF_Hand_1_Ca_BS"/>
</dbReference>
<dbReference type="Pfam" id="PF13202">
    <property type="entry name" value="EF-hand_5"/>
    <property type="match status" value="3"/>
</dbReference>
<name>A0A8E0TTP0_9CAUL</name>
<dbReference type="OrthoDB" id="7205031at2"/>
<feature type="domain" description="EF-hand" evidence="3">
    <location>
        <begin position="74"/>
        <end position="109"/>
    </location>
</feature>
<feature type="compositionally biased region" description="Basic and acidic residues" evidence="1">
    <location>
        <begin position="175"/>
        <end position="199"/>
    </location>
</feature>
<keyword evidence="2" id="KW-0732">Signal</keyword>
<feature type="compositionally biased region" description="Basic and acidic residues" evidence="1">
    <location>
        <begin position="62"/>
        <end position="88"/>
    </location>
</feature>
<evidence type="ECO:0000259" key="3">
    <source>
        <dbReference type="PROSITE" id="PS50222"/>
    </source>
</evidence>
<evidence type="ECO:0000256" key="2">
    <source>
        <dbReference type="SAM" id="SignalP"/>
    </source>
</evidence>
<dbReference type="PROSITE" id="PS00018">
    <property type="entry name" value="EF_HAND_1"/>
    <property type="match status" value="2"/>
</dbReference>
<organism evidence="4 5">
    <name type="scientific">Brevundimonas abyssalis TAR-001</name>
    <dbReference type="NCBI Taxonomy" id="1391729"/>
    <lineage>
        <taxon>Bacteria</taxon>
        <taxon>Pseudomonadati</taxon>
        <taxon>Pseudomonadota</taxon>
        <taxon>Alphaproteobacteria</taxon>
        <taxon>Caulobacterales</taxon>
        <taxon>Caulobacteraceae</taxon>
        <taxon>Brevundimonas</taxon>
    </lineage>
</organism>
<feature type="region of interest" description="Disordered" evidence="1">
    <location>
        <begin position="171"/>
        <end position="199"/>
    </location>
</feature>
<evidence type="ECO:0000313" key="5">
    <source>
        <dbReference type="Proteomes" id="UP000016569"/>
    </source>
</evidence>
<dbReference type="GO" id="GO:0005509">
    <property type="term" value="F:calcium ion binding"/>
    <property type="evidence" value="ECO:0007669"/>
    <property type="project" value="InterPro"/>
</dbReference>
<dbReference type="InterPro" id="IPR002048">
    <property type="entry name" value="EF_hand_dom"/>
</dbReference>
<dbReference type="AlphaFoldDB" id="A0A8E0TTP0"/>
<feature type="compositionally biased region" description="Basic and acidic residues" evidence="1">
    <location>
        <begin position="97"/>
        <end position="122"/>
    </location>
</feature>
<comment type="caution">
    <text evidence="4">The sequence shown here is derived from an EMBL/GenBank/DDBJ whole genome shotgun (WGS) entry which is preliminary data.</text>
</comment>
<dbReference type="PROSITE" id="PS50222">
    <property type="entry name" value="EF_HAND_2"/>
    <property type="match status" value="2"/>
</dbReference>
<dbReference type="RefSeq" id="WP_021698510.1">
    <property type="nucleotide sequence ID" value="NZ_BATC01000072.1"/>
</dbReference>
<dbReference type="Gene3D" id="1.10.238.10">
    <property type="entry name" value="EF-hand"/>
    <property type="match status" value="2"/>
</dbReference>